<evidence type="ECO:0000313" key="2">
    <source>
        <dbReference type="EMBL" id="KAF1990609.1"/>
    </source>
</evidence>
<accession>A0A6G1HC66</accession>
<evidence type="ECO:0000313" key="3">
    <source>
        <dbReference type="Proteomes" id="UP000800041"/>
    </source>
</evidence>
<protein>
    <submittedName>
        <fullName evidence="2">Uncharacterized protein</fullName>
    </submittedName>
</protein>
<name>A0A6G1HC66_9PEZI</name>
<gene>
    <name evidence="2" type="ORF">K402DRAFT_460060</name>
</gene>
<feature type="region of interest" description="Disordered" evidence="1">
    <location>
        <begin position="1"/>
        <end position="70"/>
    </location>
</feature>
<dbReference type="AlphaFoldDB" id="A0A6G1HC66"/>
<dbReference type="OrthoDB" id="4196148at2759"/>
<dbReference type="EMBL" id="ML977141">
    <property type="protein sequence ID" value="KAF1990609.1"/>
    <property type="molecule type" value="Genomic_DNA"/>
</dbReference>
<proteinExistence type="predicted"/>
<feature type="compositionally biased region" description="Polar residues" evidence="1">
    <location>
        <begin position="37"/>
        <end position="51"/>
    </location>
</feature>
<evidence type="ECO:0000256" key="1">
    <source>
        <dbReference type="SAM" id="MobiDB-lite"/>
    </source>
</evidence>
<keyword evidence="3" id="KW-1185">Reference proteome</keyword>
<feature type="compositionally biased region" description="Pro residues" evidence="1">
    <location>
        <begin position="10"/>
        <end position="20"/>
    </location>
</feature>
<dbReference type="Proteomes" id="UP000800041">
    <property type="component" value="Unassembled WGS sequence"/>
</dbReference>
<organism evidence="2 3">
    <name type="scientific">Aulographum hederae CBS 113979</name>
    <dbReference type="NCBI Taxonomy" id="1176131"/>
    <lineage>
        <taxon>Eukaryota</taxon>
        <taxon>Fungi</taxon>
        <taxon>Dikarya</taxon>
        <taxon>Ascomycota</taxon>
        <taxon>Pezizomycotina</taxon>
        <taxon>Dothideomycetes</taxon>
        <taxon>Pleosporomycetidae</taxon>
        <taxon>Aulographales</taxon>
        <taxon>Aulographaceae</taxon>
    </lineage>
</organism>
<sequence length="269" mass="29247">MLRPTARLFSPPPPPPPPAYDPNTTDPLFTGDPQDLQPPSTSHSYQPLLQNPSPIPTPVPTRPSTSAPNPACSLSIPLTLTLDTTSIYPPPPSSALYHLPRSLTWSGNEIFLSLSLPSSLAAQSRGQPATRDLKLYTMRRTPFASEIALVPRRSGGLKGVMVGKKGLRGGVGWEVRRGQVDGLVEGEAVLWKYTRGKWKDSQGKVVASEGESVHEIEGEKIVREELNVGVELQGIAGLTDLLVACWCARLWRDGEKSFGVVRALMVRDR</sequence>
<reference evidence="2" key="1">
    <citation type="journal article" date="2020" name="Stud. Mycol.">
        <title>101 Dothideomycetes genomes: a test case for predicting lifestyles and emergence of pathogens.</title>
        <authorList>
            <person name="Haridas S."/>
            <person name="Albert R."/>
            <person name="Binder M."/>
            <person name="Bloem J."/>
            <person name="Labutti K."/>
            <person name="Salamov A."/>
            <person name="Andreopoulos B."/>
            <person name="Baker S."/>
            <person name="Barry K."/>
            <person name="Bills G."/>
            <person name="Bluhm B."/>
            <person name="Cannon C."/>
            <person name="Castanera R."/>
            <person name="Culley D."/>
            <person name="Daum C."/>
            <person name="Ezra D."/>
            <person name="Gonzalez J."/>
            <person name="Henrissat B."/>
            <person name="Kuo A."/>
            <person name="Liang C."/>
            <person name="Lipzen A."/>
            <person name="Lutzoni F."/>
            <person name="Magnuson J."/>
            <person name="Mondo S."/>
            <person name="Nolan M."/>
            <person name="Ohm R."/>
            <person name="Pangilinan J."/>
            <person name="Park H.-J."/>
            <person name="Ramirez L."/>
            <person name="Alfaro M."/>
            <person name="Sun H."/>
            <person name="Tritt A."/>
            <person name="Yoshinaga Y."/>
            <person name="Zwiers L.-H."/>
            <person name="Turgeon B."/>
            <person name="Goodwin S."/>
            <person name="Spatafora J."/>
            <person name="Crous P."/>
            <person name="Grigoriev I."/>
        </authorList>
    </citation>
    <scope>NUCLEOTIDE SEQUENCE</scope>
    <source>
        <strain evidence="2">CBS 113979</strain>
    </source>
</reference>